<organism evidence="1 2">
    <name type="scientific">Dorcoceras hygrometricum</name>
    <dbReference type="NCBI Taxonomy" id="472368"/>
    <lineage>
        <taxon>Eukaryota</taxon>
        <taxon>Viridiplantae</taxon>
        <taxon>Streptophyta</taxon>
        <taxon>Embryophyta</taxon>
        <taxon>Tracheophyta</taxon>
        <taxon>Spermatophyta</taxon>
        <taxon>Magnoliopsida</taxon>
        <taxon>eudicotyledons</taxon>
        <taxon>Gunneridae</taxon>
        <taxon>Pentapetalae</taxon>
        <taxon>asterids</taxon>
        <taxon>lamiids</taxon>
        <taxon>Lamiales</taxon>
        <taxon>Gesneriaceae</taxon>
        <taxon>Didymocarpoideae</taxon>
        <taxon>Trichosporeae</taxon>
        <taxon>Loxocarpinae</taxon>
        <taxon>Dorcoceras</taxon>
    </lineage>
</organism>
<evidence type="ECO:0000313" key="1">
    <source>
        <dbReference type="EMBL" id="KZV58466.1"/>
    </source>
</evidence>
<evidence type="ECO:0000313" key="2">
    <source>
        <dbReference type="Proteomes" id="UP000250235"/>
    </source>
</evidence>
<accession>A0A2Z7DF18</accession>
<proteinExistence type="predicted"/>
<gene>
    <name evidence="1" type="ORF">F511_25718</name>
</gene>
<keyword evidence="2" id="KW-1185">Reference proteome</keyword>
<reference evidence="1 2" key="1">
    <citation type="journal article" date="2015" name="Proc. Natl. Acad. Sci. U.S.A.">
        <title>The resurrection genome of Boea hygrometrica: A blueprint for survival of dehydration.</title>
        <authorList>
            <person name="Xiao L."/>
            <person name="Yang G."/>
            <person name="Zhang L."/>
            <person name="Yang X."/>
            <person name="Zhao S."/>
            <person name="Ji Z."/>
            <person name="Zhou Q."/>
            <person name="Hu M."/>
            <person name="Wang Y."/>
            <person name="Chen M."/>
            <person name="Xu Y."/>
            <person name="Jin H."/>
            <person name="Xiao X."/>
            <person name="Hu G."/>
            <person name="Bao F."/>
            <person name="Hu Y."/>
            <person name="Wan P."/>
            <person name="Li L."/>
            <person name="Deng X."/>
            <person name="Kuang T."/>
            <person name="Xiang C."/>
            <person name="Zhu J.K."/>
            <person name="Oliver M.J."/>
            <person name="He Y."/>
        </authorList>
    </citation>
    <scope>NUCLEOTIDE SEQUENCE [LARGE SCALE GENOMIC DNA]</scope>
    <source>
        <strain evidence="2">cv. XS01</strain>
    </source>
</reference>
<dbReference type="AlphaFoldDB" id="A0A2Z7DF18"/>
<sequence length="140" mass="16463">MDSVCDLCWMCNLGERDLVFQVTQLAVEVSQLVMPPEMPPRRRGRARRQISIESEGQNEEVERSILIRRHARQVDDEVDLLAARVDEMELIMVRFQLMNPQTFNGGESSSNEDSWLQHITRLFDRVRYDDERRLSLATFH</sequence>
<name>A0A2Z7DF18_9LAMI</name>
<protein>
    <submittedName>
        <fullName evidence="1">Uncharacterized protein</fullName>
    </submittedName>
</protein>
<dbReference type="Proteomes" id="UP000250235">
    <property type="component" value="Unassembled WGS sequence"/>
</dbReference>
<dbReference type="EMBL" id="KQ986758">
    <property type="protein sequence ID" value="KZV58466.1"/>
    <property type="molecule type" value="Genomic_DNA"/>
</dbReference>